<dbReference type="Proteomes" id="UP000254492">
    <property type="component" value="Unassembled WGS sequence"/>
</dbReference>
<evidence type="ECO:0000313" key="3">
    <source>
        <dbReference type="Proteomes" id="UP000254492"/>
    </source>
</evidence>
<dbReference type="RefSeq" id="WP_115470549.1">
    <property type="nucleotide sequence ID" value="NZ_BJEC01000002.1"/>
</dbReference>
<name>A0ABX9I5Y7_9LACO</name>
<keyword evidence="3" id="KW-1185">Reference proteome</keyword>
<protein>
    <submittedName>
        <fullName evidence="2">Uncharacterized protein</fullName>
    </submittedName>
</protein>
<sequence>MMQTLSEFRQKLKRKNQNRLKYLKKKFKNYSDEDLDPKVADEVHGIINVNELVDHEIDSERNRNGHVGIRISSQELWYRDTLVSWLKQHPETGIDTDKSASLYRFTMNFFVNQVILNPKNNTLSYAQLLEKMDQLNDVDPMLNEINYQMKDIKEIASFTAAMEYLENVTSFGPSRQLDDVIQTDIRSELDDSSQYAKDFAAYQERRKQDLAHKQKRRSNEGLEFKHD</sequence>
<accession>A0ABX9I5Y7</accession>
<evidence type="ECO:0000313" key="2">
    <source>
        <dbReference type="EMBL" id="RDS60148.1"/>
    </source>
</evidence>
<proteinExistence type="predicted"/>
<feature type="region of interest" description="Disordered" evidence="1">
    <location>
        <begin position="206"/>
        <end position="227"/>
    </location>
</feature>
<comment type="caution">
    <text evidence="2">The sequence shown here is derived from an EMBL/GenBank/DDBJ whole genome shotgun (WGS) entry which is preliminary data.</text>
</comment>
<dbReference type="EMBL" id="QRAY01000003">
    <property type="protein sequence ID" value="RDS60148.1"/>
    <property type="molecule type" value="Genomic_DNA"/>
</dbReference>
<evidence type="ECO:0000256" key="1">
    <source>
        <dbReference type="SAM" id="MobiDB-lite"/>
    </source>
</evidence>
<organism evidence="2 3">
    <name type="scientific">Weissella thailandensis</name>
    <dbReference type="NCBI Taxonomy" id="89061"/>
    <lineage>
        <taxon>Bacteria</taxon>
        <taxon>Bacillati</taxon>
        <taxon>Bacillota</taxon>
        <taxon>Bacilli</taxon>
        <taxon>Lactobacillales</taxon>
        <taxon>Lactobacillaceae</taxon>
        <taxon>Weissella</taxon>
    </lineage>
</organism>
<gene>
    <name evidence="2" type="ORF">DWV05_02550</name>
</gene>
<reference evidence="2 3" key="1">
    <citation type="submission" date="2018-07" db="EMBL/GenBank/DDBJ databases">
        <title>Genome-based reclassification of Weissella jogaejeotgali as Weissella thailandensis.</title>
        <authorList>
            <person name="Chun J."/>
            <person name="Kim B.-Y."/>
            <person name="Kwak M.-J."/>
        </authorList>
    </citation>
    <scope>NUCLEOTIDE SEQUENCE [LARGE SCALE GENOMIC DNA]</scope>
    <source>
        <strain evidence="2 3">KCTC 3751</strain>
    </source>
</reference>